<keyword evidence="1" id="KW-0805">Transcription regulation</keyword>
<dbReference type="SMART" id="SM00895">
    <property type="entry name" value="FCD"/>
    <property type="match status" value="1"/>
</dbReference>
<dbReference type="GO" id="GO:0003677">
    <property type="term" value="F:DNA binding"/>
    <property type="evidence" value="ECO:0007669"/>
    <property type="project" value="UniProtKB-KW"/>
</dbReference>
<accession>A0A839S351</accession>
<dbReference type="Pfam" id="PF07729">
    <property type="entry name" value="FCD"/>
    <property type="match status" value="1"/>
</dbReference>
<dbReference type="InterPro" id="IPR036388">
    <property type="entry name" value="WH-like_DNA-bd_sf"/>
</dbReference>
<feature type="region of interest" description="Disordered" evidence="4">
    <location>
        <begin position="1"/>
        <end position="38"/>
    </location>
</feature>
<dbReference type="SUPFAM" id="SSF48008">
    <property type="entry name" value="GntR ligand-binding domain-like"/>
    <property type="match status" value="1"/>
</dbReference>
<gene>
    <name evidence="6" type="ORF">FHS23_003565</name>
</gene>
<dbReference type="InterPro" id="IPR008920">
    <property type="entry name" value="TF_FadR/GntR_C"/>
</dbReference>
<dbReference type="InterPro" id="IPR000524">
    <property type="entry name" value="Tscrpt_reg_HTH_GntR"/>
</dbReference>
<dbReference type="Gene3D" id="1.10.10.10">
    <property type="entry name" value="Winged helix-like DNA-binding domain superfamily/Winged helix DNA-binding domain"/>
    <property type="match status" value="1"/>
</dbReference>
<evidence type="ECO:0000256" key="4">
    <source>
        <dbReference type="SAM" id="MobiDB-lite"/>
    </source>
</evidence>
<reference evidence="6 7" key="1">
    <citation type="submission" date="2020-08" db="EMBL/GenBank/DDBJ databases">
        <title>Genomic Encyclopedia of Type Strains, Phase III (KMG-III): the genomes of soil and plant-associated and newly described type strains.</title>
        <authorList>
            <person name="Whitman W."/>
        </authorList>
    </citation>
    <scope>NUCLEOTIDE SEQUENCE [LARGE SCALE GENOMIC DNA]</scope>
    <source>
        <strain evidence="6 7">CECT 8577</strain>
    </source>
</reference>
<dbReference type="PROSITE" id="PS50949">
    <property type="entry name" value="HTH_GNTR"/>
    <property type="match status" value="1"/>
</dbReference>
<protein>
    <submittedName>
        <fullName evidence="6">DNA-binding GntR family transcriptional regulator</fullName>
    </submittedName>
</protein>
<name>A0A839S351_9PSEU</name>
<keyword evidence="2 6" id="KW-0238">DNA-binding</keyword>
<evidence type="ECO:0000313" key="6">
    <source>
        <dbReference type="EMBL" id="MBB3052531.1"/>
    </source>
</evidence>
<evidence type="ECO:0000256" key="1">
    <source>
        <dbReference type="ARBA" id="ARBA00023015"/>
    </source>
</evidence>
<keyword evidence="3" id="KW-0804">Transcription</keyword>
<dbReference type="Pfam" id="PF00392">
    <property type="entry name" value="GntR"/>
    <property type="match status" value="1"/>
</dbReference>
<dbReference type="Gene3D" id="1.20.120.530">
    <property type="entry name" value="GntR ligand-binding domain-like"/>
    <property type="match status" value="1"/>
</dbReference>
<comment type="caution">
    <text evidence="6">The sequence shown here is derived from an EMBL/GenBank/DDBJ whole genome shotgun (WGS) entry which is preliminary data.</text>
</comment>
<dbReference type="PANTHER" id="PTHR43537">
    <property type="entry name" value="TRANSCRIPTIONAL REGULATOR, GNTR FAMILY"/>
    <property type="match status" value="1"/>
</dbReference>
<dbReference type="AlphaFoldDB" id="A0A839S351"/>
<sequence length="245" mass="27339">MAKADTSQADTSRRKTSKGEPAAGERAQRTRGKRSLPDQVAAHVRELIMSGQLRFPEFVRLDQVAGDLGISVTPVREGLLTLRAEGLLQLEPRRGFMVAPLSGDDVRDLFWVQAQLEGELAARATPRLSDDDLATLDELQRGLAGALADGRLDEIEDLNHRFHHLLAMAGRSPKLTWFLGQAVKHTPSRYYETIDGWVQASVDDHYPILEALHARDPEAARIAMQEHIRHAGELLGRHVDRRPEE</sequence>
<evidence type="ECO:0000259" key="5">
    <source>
        <dbReference type="PROSITE" id="PS50949"/>
    </source>
</evidence>
<dbReference type="RefSeq" id="WP_183656909.1">
    <property type="nucleotide sequence ID" value="NZ_JACHWU010000004.1"/>
</dbReference>
<evidence type="ECO:0000256" key="2">
    <source>
        <dbReference type="ARBA" id="ARBA00023125"/>
    </source>
</evidence>
<evidence type="ECO:0000256" key="3">
    <source>
        <dbReference type="ARBA" id="ARBA00023163"/>
    </source>
</evidence>
<dbReference type="EMBL" id="JACHWU010000004">
    <property type="protein sequence ID" value="MBB3052531.1"/>
    <property type="molecule type" value="Genomic_DNA"/>
</dbReference>
<dbReference type="SMART" id="SM00345">
    <property type="entry name" value="HTH_GNTR"/>
    <property type="match status" value="1"/>
</dbReference>
<keyword evidence="7" id="KW-1185">Reference proteome</keyword>
<evidence type="ECO:0000313" key="7">
    <source>
        <dbReference type="Proteomes" id="UP000550714"/>
    </source>
</evidence>
<feature type="compositionally biased region" description="Polar residues" evidence="4">
    <location>
        <begin position="1"/>
        <end position="10"/>
    </location>
</feature>
<dbReference type="SUPFAM" id="SSF46785">
    <property type="entry name" value="Winged helix' DNA-binding domain"/>
    <property type="match status" value="1"/>
</dbReference>
<dbReference type="PANTHER" id="PTHR43537:SF24">
    <property type="entry name" value="GLUCONATE OPERON TRANSCRIPTIONAL REPRESSOR"/>
    <property type="match status" value="1"/>
</dbReference>
<dbReference type="Proteomes" id="UP000550714">
    <property type="component" value="Unassembled WGS sequence"/>
</dbReference>
<dbReference type="InterPro" id="IPR011711">
    <property type="entry name" value="GntR_C"/>
</dbReference>
<organism evidence="6 7">
    <name type="scientific">Prauserella isguenensis</name>
    <dbReference type="NCBI Taxonomy" id="1470180"/>
    <lineage>
        <taxon>Bacteria</taxon>
        <taxon>Bacillati</taxon>
        <taxon>Actinomycetota</taxon>
        <taxon>Actinomycetes</taxon>
        <taxon>Pseudonocardiales</taxon>
        <taxon>Pseudonocardiaceae</taxon>
        <taxon>Prauserella</taxon>
    </lineage>
</organism>
<feature type="domain" description="HTH gntR-type" evidence="5">
    <location>
        <begin position="34"/>
        <end position="101"/>
    </location>
</feature>
<dbReference type="InterPro" id="IPR036390">
    <property type="entry name" value="WH_DNA-bd_sf"/>
</dbReference>
<proteinExistence type="predicted"/>
<dbReference type="GO" id="GO:0003700">
    <property type="term" value="F:DNA-binding transcription factor activity"/>
    <property type="evidence" value="ECO:0007669"/>
    <property type="project" value="InterPro"/>
</dbReference>